<dbReference type="InterPro" id="IPR036388">
    <property type="entry name" value="WH-like_DNA-bd_sf"/>
</dbReference>
<dbReference type="PANTHER" id="PTHR43133">
    <property type="entry name" value="RNA POLYMERASE ECF-TYPE SIGMA FACTO"/>
    <property type="match status" value="1"/>
</dbReference>
<dbReference type="SUPFAM" id="SSF88659">
    <property type="entry name" value="Sigma3 and sigma4 domains of RNA polymerase sigma factors"/>
    <property type="match status" value="1"/>
</dbReference>
<dbReference type="InterPro" id="IPR014284">
    <property type="entry name" value="RNA_pol_sigma-70_dom"/>
</dbReference>
<dbReference type="Pfam" id="PF04542">
    <property type="entry name" value="Sigma70_r2"/>
    <property type="match status" value="1"/>
</dbReference>
<dbReference type="GO" id="GO:0006352">
    <property type="term" value="P:DNA-templated transcription initiation"/>
    <property type="evidence" value="ECO:0007669"/>
    <property type="project" value="InterPro"/>
</dbReference>
<organism evidence="7 8">
    <name type="scientific">Hymenobacter setariae</name>
    <dbReference type="NCBI Taxonomy" id="2594794"/>
    <lineage>
        <taxon>Bacteria</taxon>
        <taxon>Pseudomonadati</taxon>
        <taxon>Bacteroidota</taxon>
        <taxon>Cytophagia</taxon>
        <taxon>Cytophagales</taxon>
        <taxon>Hymenobacteraceae</taxon>
        <taxon>Hymenobacter</taxon>
    </lineage>
</organism>
<evidence type="ECO:0000313" key="7">
    <source>
        <dbReference type="EMBL" id="TVT37394.1"/>
    </source>
</evidence>
<evidence type="ECO:0000259" key="6">
    <source>
        <dbReference type="Pfam" id="PF08281"/>
    </source>
</evidence>
<evidence type="ECO:0000259" key="5">
    <source>
        <dbReference type="Pfam" id="PF04542"/>
    </source>
</evidence>
<dbReference type="Pfam" id="PF08281">
    <property type="entry name" value="Sigma70_r4_2"/>
    <property type="match status" value="1"/>
</dbReference>
<keyword evidence="8" id="KW-1185">Reference proteome</keyword>
<keyword evidence="3" id="KW-0731">Sigma factor</keyword>
<dbReference type="SUPFAM" id="SSF88946">
    <property type="entry name" value="Sigma2 domain of RNA polymerase sigma factors"/>
    <property type="match status" value="1"/>
</dbReference>
<dbReference type="OrthoDB" id="3747638at2"/>
<dbReference type="EMBL" id="VMRJ01000007">
    <property type="protein sequence ID" value="TVT37394.1"/>
    <property type="molecule type" value="Genomic_DNA"/>
</dbReference>
<evidence type="ECO:0000313" key="8">
    <source>
        <dbReference type="Proteomes" id="UP000317624"/>
    </source>
</evidence>
<evidence type="ECO:0000256" key="1">
    <source>
        <dbReference type="ARBA" id="ARBA00010641"/>
    </source>
</evidence>
<name>A0A558BLK4_9BACT</name>
<gene>
    <name evidence="7" type="ORF">FNT36_23645</name>
</gene>
<keyword evidence="4" id="KW-0804">Transcription</keyword>
<protein>
    <submittedName>
        <fullName evidence="7">RNA polymerase sigma-70 factor</fullName>
    </submittedName>
</protein>
<proteinExistence type="inferred from homology"/>
<sequence length="217" mass="25584">MYIYFHATHSLYPTYYHGVVTSLSSPAYGAWTDAALLQALLADDRAAFAELYERYWYRVFALAYRRLKSRETAEELVQDLFTTLWHKRHEHAIEHLEHYLMAAISRRVIGHLRAHQVRTAYADYCRWYQASTTEETEQTLAAADLTEAFAQALLHLPEQSREIFRLSRLEHFSVQEISLRLNISAKTVEYHITKSLRLLRTHLRDFVLVALLFFLLY</sequence>
<evidence type="ECO:0000256" key="2">
    <source>
        <dbReference type="ARBA" id="ARBA00023015"/>
    </source>
</evidence>
<reference evidence="7 8" key="1">
    <citation type="submission" date="2019-07" db="EMBL/GenBank/DDBJ databases">
        <title>Hymenobacter sp. straun FUR1 Genome sequencing and assembly.</title>
        <authorList>
            <person name="Chhetri G."/>
        </authorList>
    </citation>
    <scope>NUCLEOTIDE SEQUENCE [LARGE SCALE GENOMIC DNA]</scope>
    <source>
        <strain evidence="7 8">Fur1</strain>
    </source>
</reference>
<dbReference type="GO" id="GO:0016987">
    <property type="term" value="F:sigma factor activity"/>
    <property type="evidence" value="ECO:0007669"/>
    <property type="project" value="UniProtKB-KW"/>
</dbReference>
<dbReference type="Gene3D" id="1.10.1740.10">
    <property type="match status" value="1"/>
</dbReference>
<dbReference type="NCBIfam" id="TIGR02937">
    <property type="entry name" value="sigma70-ECF"/>
    <property type="match status" value="1"/>
</dbReference>
<feature type="domain" description="RNA polymerase sigma-70 region 2" evidence="5">
    <location>
        <begin position="51"/>
        <end position="116"/>
    </location>
</feature>
<evidence type="ECO:0000256" key="3">
    <source>
        <dbReference type="ARBA" id="ARBA00023082"/>
    </source>
</evidence>
<dbReference type="PANTHER" id="PTHR43133:SF46">
    <property type="entry name" value="RNA POLYMERASE SIGMA-70 FACTOR ECF SUBFAMILY"/>
    <property type="match status" value="1"/>
</dbReference>
<dbReference type="Gene3D" id="1.10.10.10">
    <property type="entry name" value="Winged helix-like DNA-binding domain superfamily/Winged helix DNA-binding domain"/>
    <property type="match status" value="1"/>
</dbReference>
<dbReference type="Proteomes" id="UP000317624">
    <property type="component" value="Unassembled WGS sequence"/>
</dbReference>
<dbReference type="InterPro" id="IPR039425">
    <property type="entry name" value="RNA_pol_sigma-70-like"/>
</dbReference>
<evidence type="ECO:0000256" key="4">
    <source>
        <dbReference type="ARBA" id="ARBA00023163"/>
    </source>
</evidence>
<dbReference type="InterPro" id="IPR014327">
    <property type="entry name" value="RNA_pol_sigma70_bacteroid"/>
</dbReference>
<comment type="similarity">
    <text evidence="1">Belongs to the sigma-70 factor family. ECF subfamily.</text>
</comment>
<feature type="domain" description="RNA polymerase sigma factor 70 region 4 type 2" evidence="6">
    <location>
        <begin position="147"/>
        <end position="198"/>
    </location>
</feature>
<dbReference type="GO" id="GO:0003677">
    <property type="term" value="F:DNA binding"/>
    <property type="evidence" value="ECO:0007669"/>
    <property type="project" value="InterPro"/>
</dbReference>
<dbReference type="NCBIfam" id="TIGR02985">
    <property type="entry name" value="Sig70_bacteroi1"/>
    <property type="match status" value="1"/>
</dbReference>
<dbReference type="InterPro" id="IPR013324">
    <property type="entry name" value="RNA_pol_sigma_r3/r4-like"/>
</dbReference>
<dbReference type="InterPro" id="IPR013249">
    <property type="entry name" value="RNA_pol_sigma70_r4_t2"/>
</dbReference>
<dbReference type="InterPro" id="IPR013325">
    <property type="entry name" value="RNA_pol_sigma_r2"/>
</dbReference>
<comment type="caution">
    <text evidence="7">The sequence shown here is derived from an EMBL/GenBank/DDBJ whole genome shotgun (WGS) entry which is preliminary data.</text>
</comment>
<keyword evidence="2" id="KW-0805">Transcription regulation</keyword>
<accession>A0A558BLK4</accession>
<dbReference type="InterPro" id="IPR007627">
    <property type="entry name" value="RNA_pol_sigma70_r2"/>
</dbReference>
<dbReference type="AlphaFoldDB" id="A0A558BLK4"/>